<gene>
    <name evidence="1" type="ORF">DFH07DRAFT_840530</name>
</gene>
<dbReference type="EMBL" id="JARJLG010000134">
    <property type="protein sequence ID" value="KAJ7739054.1"/>
    <property type="molecule type" value="Genomic_DNA"/>
</dbReference>
<comment type="caution">
    <text evidence="1">The sequence shown here is derived from an EMBL/GenBank/DDBJ whole genome shotgun (WGS) entry which is preliminary data.</text>
</comment>
<evidence type="ECO:0000313" key="1">
    <source>
        <dbReference type="EMBL" id="KAJ7739054.1"/>
    </source>
</evidence>
<proteinExistence type="predicted"/>
<protein>
    <submittedName>
        <fullName evidence="1">Uncharacterized protein</fullName>
    </submittedName>
</protein>
<dbReference type="Proteomes" id="UP001215280">
    <property type="component" value="Unassembled WGS sequence"/>
</dbReference>
<keyword evidence="2" id="KW-1185">Reference proteome</keyword>
<accession>A0AAD7MZI1</accession>
<evidence type="ECO:0000313" key="2">
    <source>
        <dbReference type="Proteomes" id="UP001215280"/>
    </source>
</evidence>
<sequence length="204" mass="22544">MADALLNITTDTLGVQEEVISLTSLASGTDIHDVNRKKIEIVIRPRCKEYAQKQRTIRTLACLNASKSKTVESQDVEDRPITPVKPPTTEACETKFTKKICVAPSIRSAKKTPTKPRAMLVGRIQKLSRSPPPSPPRKVHIPDLPVNAPAAVELALEYELYSCGCSTPSDCRQCTLRRLADKFCAIVAARKEKIRQNEGMAIYS</sequence>
<name>A0AAD7MZI1_9AGAR</name>
<reference evidence="1" key="1">
    <citation type="submission" date="2023-03" db="EMBL/GenBank/DDBJ databases">
        <title>Massive genome expansion in bonnet fungi (Mycena s.s.) driven by repeated elements and novel gene families across ecological guilds.</title>
        <authorList>
            <consortium name="Lawrence Berkeley National Laboratory"/>
            <person name="Harder C.B."/>
            <person name="Miyauchi S."/>
            <person name="Viragh M."/>
            <person name="Kuo A."/>
            <person name="Thoen E."/>
            <person name="Andreopoulos B."/>
            <person name="Lu D."/>
            <person name="Skrede I."/>
            <person name="Drula E."/>
            <person name="Henrissat B."/>
            <person name="Morin E."/>
            <person name="Kohler A."/>
            <person name="Barry K."/>
            <person name="LaButti K."/>
            <person name="Morin E."/>
            <person name="Salamov A."/>
            <person name="Lipzen A."/>
            <person name="Mereny Z."/>
            <person name="Hegedus B."/>
            <person name="Baldrian P."/>
            <person name="Stursova M."/>
            <person name="Weitz H."/>
            <person name="Taylor A."/>
            <person name="Grigoriev I.V."/>
            <person name="Nagy L.G."/>
            <person name="Martin F."/>
            <person name="Kauserud H."/>
        </authorList>
    </citation>
    <scope>NUCLEOTIDE SEQUENCE</scope>
    <source>
        <strain evidence="1">CBHHK188m</strain>
    </source>
</reference>
<dbReference type="AlphaFoldDB" id="A0AAD7MZI1"/>
<organism evidence="1 2">
    <name type="scientific">Mycena maculata</name>
    <dbReference type="NCBI Taxonomy" id="230809"/>
    <lineage>
        <taxon>Eukaryota</taxon>
        <taxon>Fungi</taxon>
        <taxon>Dikarya</taxon>
        <taxon>Basidiomycota</taxon>
        <taxon>Agaricomycotina</taxon>
        <taxon>Agaricomycetes</taxon>
        <taxon>Agaricomycetidae</taxon>
        <taxon>Agaricales</taxon>
        <taxon>Marasmiineae</taxon>
        <taxon>Mycenaceae</taxon>
        <taxon>Mycena</taxon>
    </lineage>
</organism>